<dbReference type="Proteomes" id="UP000309848">
    <property type="component" value="Unassembled WGS sequence"/>
</dbReference>
<evidence type="ECO:0000313" key="7">
    <source>
        <dbReference type="Proteomes" id="UP000309848"/>
    </source>
</evidence>
<feature type="domain" description="Outer membrane protein assembly factor BamE" evidence="5">
    <location>
        <begin position="30"/>
        <end position="105"/>
    </location>
</feature>
<dbReference type="OrthoDB" id="7160681at2"/>
<dbReference type="GO" id="GO:0043165">
    <property type="term" value="P:Gram-negative-bacterium-type cell outer membrane assembly"/>
    <property type="evidence" value="ECO:0007669"/>
    <property type="project" value="TreeGrafter"/>
</dbReference>
<gene>
    <name evidence="6" type="ORF">E5A74_12755</name>
</gene>
<keyword evidence="3" id="KW-0998">Cell outer membrane</keyword>
<evidence type="ECO:0000256" key="4">
    <source>
        <dbReference type="SAM" id="SignalP"/>
    </source>
</evidence>
<dbReference type="Gene3D" id="3.30.1450.10">
    <property type="match status" value="1"/>
</dbReference>
<comment type="caution">
    <text evidence="6">The sequence shown here is derived from an EMBL/GenBank/DDBJ whole genome shotgun (WGS) entry which is preliminary data.</text>
</comment>
<keyword evidence="2" id="KW-0472">Membrane</keyword>
<name>A0A4S1WI86_9SPHN</name>
<evidence type="ECO:0000313" key="6">
    <source>
        <dbReference type="EMBL" id="TGX41487.1"/>
    </source>
</evidence>
<sequence>MPFPVRLAGCAALLVALGSTACAPMKTHQGYVIDKELVDSVQPGVDTRESVLQTLGRPTLTSQFNQGEWYYVSRDSRNFGYSDPKVREQTTIRVRFDASGNVTAVDKMGKEMIASVDPYGKKTPTLGRKRSFFDDLFGNIGTVGAPGTGGAGAPGGSGQ</sequence>
<evidence type="ECO:0000256" key="3">
    <source>
        <dbReference type="ARBA" id="ARBA00023237"/>
    </source>
</evidence>
<dbReference type="RefSeq" id="WP_135985506.1">
    <property type="nucleotide sequence ID" value="NZ_JAASQM010000003.1"/>
</dbReference>
<dbReference type="PANTHER" id="PTHR37482:SF1">
    <property type="entry name" value="OUTER MEMBRANE PROTEIN ASSEMBLY FACTOR BAME"/>
    <property type="match status" value="1"/>
</dbReference>
<dbReference type="AlphaFoldDB" id="A0A4S1WI86"/>
<keyword evidence="7" id="KW-1185">Reference proteome</keyword>
<dbReference type="EMBL" id="SRXU01000005">
    <property type="protein sequence ID" value="TGX41487.1"/>
    <property type="molecule type" value="Genomic_DNA"/>
</dbReference>
<evidence type="ECO:0000256" key="1">
    <source>
        <dbReference type="ARBA" id="ARBA00022729"/>
    </source>
</evidence>
<dbReference type="InterPro" id="IPR037873">
    <property type="entry name" value="BamE-like"/>
</dbReference>
<keyword evidence="1 4" id="KW-0732">Signal</keyword>
<dbReference type="PROSITE" id="PS51257">
    <property type="entry name" value="PROKAR_LIPOPROTEIN"/>
    <property type="match status" value="1"/>
</dbReference>
<evidence type="ECO:0000259" key="5">
    <source>
        <dbReference type="Pfam" id="PF04355"/>
    </source>
</evidence>
<dbReference type="PANTHER" id="PTHR37482">
    <property type="entry name" value="OUTER MEMBRANE PROTEIN ASSEMBLY FACTOR BAME"/>
    <property type="match status" value="1"/>
</dbReference>
<dbReference type="Pfam" id="PF04355">
    <property type="entry name" value="BamE"/>
    <property type="match status" value="1"/>
</dbReference>
<evidence type="ECO:0000256" key="2">
    <source>
        <dbReference type="ARBA" id="ARBA00023136"/>
    </source>
</evidence>
<dbReference type="GO" id="GO:0051205">
    <property type="term" value="P:protein insertion into membrane"/>
    <property type="evidence" value="ECO:0007669"/>
    <property type="project" value="TreeGrafter"/>
</dbReference>
<dbReference type="InterPro" id="IPR007450">
    <property type="entry name" value="BamE_dom"/>
</dbReference>
<feature type="chain" id="PRO_5020500364" evidence="4">
    <location>
        <begin position="22"/>
        <end position="159"/>
    </location>
</feature>
<proteinExistence type="predicted"/>
<protein>
    <submittedName>
        <fullName evidence="6">Outer membrane protein assembly factor BamE</fullName>
    </submittedName>
</protein>
<reference evidence="6 7" key="1">
    <citation type="submission" date="2019-04" db="EMBL/GenBank/DDBJ databases">
        <title>Sphingomonas psychrotolerans sp. nov., isolated from soil in the Tianshan Mountains, Xinjiang, China.</title>
        <authorList>
            <person name="Luo Y."/>
            <person name="Sheng H."/>
        </authorList>
    </citation>
    <scope>NUCLEOTIDE SEQUENCE [LARGE SCALE GENOMIC DNA]</scope>
    <source>
        <strain evidence="6 7">KIS18-15</strain>
    </source>
</reference>
<dbReference type="GO" id="GO:1990063">
    <property type="term" value="C:Bam protein complex"/>
    <property type="evidence" value="ECO:0007669"/>
    <property type="project" value="TreeGrafter"/>
</dbReference>
<dbReference type="GO" id="GO:0030674">
    <property type="term" value="F:protein-macromolecule adaptor activity"/>
    <property type="evidence" value="ECO:0007669"/>
    <property type="project" value="TreeGrafter"/>
</dbReference>
<dbReference type="InterPro" id="IPR026592">
    <property type="entry name" value="BamE"/>
</dbReference>
<feature type="signal peptide" evidence="4">
    <location>
        <begin position="1"/>
        <end position="21"/>
    </location>
</feature>
<accession>A0A4S1WI86</accession>
<organism evidence="6 7">
    <name type="scientific">Sphingomonas naasensis</name>
    <dbReference type="NCBI Taxonomy" id="1344951"/>
    <lineage>
        <taxon>Bacteria</taxon>
        <taxon>Pseudomonadati</taxon>
        <taxon>Pseudomonadota</taxon>
        <taxon>Alphaproteobacteria</taxon>
        <taxon>Sphingomonadales</taxon>
        <taxon>Sphingomonadaceae</taxon>
        <taxon>Sphingomonas</taxon>
    </lineage>
</organism>